<keyword evidence="7" id="KW-0067">ATP-binding</keyword>
<proteinExistence type="predicted"/>
<dbReference type="RefSeq" id="WP_313605148.1">
    <property type="nucleotide sequence ID" value="NZ_DAMCKS010000014.1"/>
</dbReference>
<evidence type="ECO:0000256" key="7">
    <source>
        <dbReference type="ARBA" id="ARBA00022840"/>
    </source>
</evidence>
<dbReference type="NCBIfam" id="TIGR00229">
    <property type="entry name" value="sensory_box"/>
    <property type="match status" value="1"/>
</dbReference>
<dbReference type="EC" id="2.7.13.3" evidence="2"/>
<dbReference type="Proteomes" id="UP001567350">
    <property type="component" value="Unassembled WGS sequence"/>
</dbReference>
<accession>A0ABV4IGV6</accession>
<dbReference type="InterPro" id="IPR036097">
    <property type="entry name" value="HisK_dim/P_sf"/>
</dbReference>
<comment type="caution">
    <text evidence="12">The sequence shown here is derived from an EMBL/GenBank/DDBJ whole genome shotgun (WGS) entry which is preliminary data.</text>
</comment>
<feature type="domain" description="PAS" evidence="10">
    <location>
        <begin position="275"/>
        <end position="346"/>
    </location>
</feature>
<dbReference type="Gene3D" id="3.30.450.20">
    <property type="entry name" value="PAS domain"/>
    <property type="match status" value="1"/>
</dbReference>
<dbReference type="Pfam" id="PF00989">
    <property type="entry name" value="PAS"/>
    <property type="match status" value="1"/>
</dbReference>
<dbReference type="SMART" id="SM00387">
    <property type="entry name" value="HATPase_c"/>
    <property type="match status" value="1"/>
</dbReference>
<evidence type="ECO:0000256" key="1">
    <source>
        <dbReference type="ARBA" id="ARBA00000085"/>
    </source>
</evidence>
<dbReference type="CDD" id="cd00130">
    <property type="entry name" value="PAS"/>
    <property type="match status" value="1"/>
</dbReference>
<dbReference type="InterPro" id="IPR004358">
    <property type="entry name" value="Sig_transdc_His_kin-like_C"/>
</dbReference>
<evidence type="ECO:0000256" key="8">
    <source>
        <dbReference type="ARBA" id="ARBA00023012"/>
    </source>
</evidence>
<name>A0ABV4IGV6_9BURK</name>
<dbReference type="Pfam" id="PF02518">
    <property type="entry name" value="HATPase_c"/>
    <property type="match status" value="1"/>
</dbReference>
<evidence type="ECO:0000256" key="4">
    <source>
        <dbReference type="ARBA" id="ARBA00022679"/>
    </source>
</evidence>
<dbReference type="PANTHER" id="PTHR43065">
    <property type="entry name" value="SENSOR HISTIDINE KINASE"/>
    <property type="match status" value="1"/>
</dbReference>
<dbReference type="InterPro" id="IPR036890">
    <property type="entry name" value="HATPase_C_sf"/>
</dbReference>
<dbReference type="PROSITE" id="PS50113">
    <property type="entry name" value="PAC"/>
    <property type="match status" value="1"/>
</dbReference>
<dbReference type="SUPFAM" id="SSF47384">
    <property type="entry name" value="Homodimeric domain of signal transducing histidine kinase"/>
    <property type="match status" value="1"/>
</dbReference>
<keyword evidence="3" id="KW-0597">Phosphoprotein</keyword>
<dbReference type="Gene3D" id="3.30.565.10">
    <property type="entry name" value="Histidine kinase-like ATPase, C-terminal domain"/>
    <property type="match status" value="1"/>
</dbReference>
<dbReference type="InterPro" id="IPR013767">
    <property type="entry name" value="PAS_fold"/>
</dbReference>
<evidence type="ECO:0000259" key="9">
    <source>
        <dbReference type="PROSITE" id="PS50109"/>
    </source>
</evidence>
<gene>
    <name evidence="12" type="ORF">ACBP88_12080</name>
</gene>
<dbReference type="PROSITE" id="PS50109">
    <property type="entry name" value="HIS_KIN"/>
    <property type="match status" value="1"/>
</dbReference>
<evidence type="ECO:0000313" key="12">
    <source>
        <dbReference type="EMBL" id="MEZ2740174.1"/>
    </source>
</evidence>
<organism evidence="12 13">
    <name type="scientific">Comamonas jiangduensis</name>
    <dbReference type="NCBI Taxonomy" id="1194168"/>
    <lineage>
        <taxon>Bacteria</taxon>
        <taxon>Pseudomonadati</taxon>
        <taxon>Pseudomonadota</taxon>
        <taxon>Betaproteobacteria</taxon>
        <taxon>Burkholderiales</taxon>
        <taxon>Comamonadaceae</taxon>
        <taxon>Comamonas</taxon>
    </lineage>
</organism>
<keyword evidence="8" id="KW-0902">Two-component regulatory system</keyword>
<keyword evidence="6" id="KW-0418">Kinase</keyword>
<evidence type="ECO:0000313" key="13">
    <source>
        <dbReference type="Proteomes" id="UP001567350"/>
    </source>
</evidence>
<feature type="domain" description="PAC" evidence="11">
    <location>
        <begin position="352"/>
        <end position="404"/>
    </location>
</feature>
<dbReference type="EMBL" id="JBGJLR010000013">
    <property type="protein sequence ID" value="MEZ2740174.1"/>
    <property type="molecule type" value="Genomic_DNA"/>
</dbReference>
<protein>
    <recommendedName>
        <fullName evidence="2">histidine kinase</fullName>
        <ecNumber evidence="2">2.7.13.3</ecNumber>
    </recommendedName>
</protein>
<evidence type="ECO:0000259" key="10">
    <source>
        <dbReference type="PROSITE" id="PS50112"/>
    </source>
</evidence>
<dbReference type="InterPro" id="IPR035965">
    <property type="entry name" value="PAS-like_dom_sf"/>
</dbReference>
<evidence type="ECO:0000256" key="6">
    <source>
        <dbReference type="ARBA" id="ARBA00022777"/>
    </source>
</evidence>
<feature type="domain" description="Histidine kinase" evidence="9">
    <location>
        <begin position="424"/>
        <end position="652"/>
    </location>
</feature>
<dbReference type="InterPro" id="IPR001610">
    <property type="entry name" value="PAC"/>
</dbReference>
<dbReference type="SMART" id="SM00091">
    <property type="entry name" value="PAS"/>
    <property type="match status" value="1"/>
</dbReference>
<keyword evidence="4" id="KW-0808">Transferase</keyword>
<dbReference type="SUPFAM" id="SSF55785">
    <property type="entry name" value="PYP-like sensor domain (PAS domain)"/>
    <property type="match status" value="1"/>
</dbReference>
<dbReference type="SMART" id="SM00086">
    <property type="entry name" value="PAC"/>
    <property type="match status" value="1"/>
</dbReference>
<keyword evidence="5" id="KW-0547">Nucleotide-binding</keyword>
<evidence type="ECO:0000259" key="11">
    <source>
        <dbReference type="PROSITE" id="PS50113"/>
    </source>
</evidence>
<evidence type="ECO:0000256" key="5">
    <source>
        <dbReference type="ARBA" id="ARBA00022741"/>
    </source>
</evidence>
<reference evidence="12 13" key="1">
    <citation type="submission" date="2024-08" db="EMBL/GenBank/DDBJ databases">
        <authorList>
            <person name="Feng Z."/>
            <person name="Ronholm J."/>
        </authorList>
    </citation>
    <scope>NUCLEOTIDE SEQUENCE [LARGE SCALE GENOMIC DNA]</scope>
    <source>
        <strain evidence="12 13">4-AB0-8</strain>
    </source>
</reference>
<sequence length="653" mass="72955">MLVVLVAGMLIMMVWLAGRYEASQVQDKLDRDAAQAVVEIRASLNRNLQDLQAVNALHTTPEQWSVRVAEMLQVRRELLRVEWRDADMHILRFAETPYRAIEWESGSREESFSNVVTACANAKRTSSSTYSSSYFQILGEAMGAELMEVCLPQMEDGQLKGFMVGTYSLQNILLTQLSKNLTQSQEVSFTEPDGTRLALVGAAWRGSRVFTSQQLLDLPGNTMVLRMDSWHRAPSVFPNVMTATVTGMAIALASVVVILVRDNRRRLRAERDLGDAFAFRKAMEDSLITGLRARDLQGRISYVNPAFCAMVGFSAEELLGQSFAPYWPPELAEEYVRRQARRLAGAIPAAREGHESVFMRKDGTRFPVLIFEAPLINAQGQQTGWMSAFIDITEQRRMEELSRASHERLQATARLATVGEMASLLSHELTQPLMAMSSYANGSLNMLRNDGDLAQLDHAMLVQRLQDVESAMQRIAFQADRAGKVIKSVRDFVRRRSQTHEVISAHDLLEAVMPLVRLQASKLGVQVQVEVEPRLPPVLCDTTMIEQVLLNLARNAMQAMEGMEAQQRKLTIKALWSESSQRVVFAVEDQGCGIPPEVAAQLFTPFFTTKHEGMGLGLSMCRTVLEQHGGELRYQANAPRGTVFTFSLPVAEI</sequence>
<dbReference type="InterPro" id="IPR005467">
    <property type="entry name" value="His_kinase_dom"/>
</dbReference>
<dbReference type="Gene3D" id="1.10.287.130">
    <property type="match status" value="1"/>
</dbReference>
<dbReference type="PANTHER" id="PTHR43065:SF10">
    <property type="entry name" value="PEROXIDE STRESS-ACTIVATED HISTIDINE KINASE MAK3"/>
    <property type="match status" value="1"/>
</dbReference>
<comment type="catalytic activity">
    <reaction evidence="1">
        <text>ATP + protein L-histidine = ADP + protein N-phospho-L-histidine.</text>
        <dbReference type="EC" id="2.7.13.3"/>
    </reaction>
</comment>
<dbReference type="InterPro" id="IPR000700">
    <property type="entry name" value="PAS-assoc_C"/>
</dbReference>
<evidence type="ECO:0000256" key="2">
    <source>
        <dbReference type="ARBA" id="ARBA00012438"/>
    </source>
</evidence>
<dbReference type="InterPro" id="IPR003594">
    <property type="entry name" value="HATPase_dom"/>
</dbReference>
<dbReference type="PROSITE" id="PS50112">
    <property type="entry name" value="PAS"/>
    <property type="match status" value="1"/>
</dbReference>
<dbReference type="PRINTS" id="PR00344">
    <property type="entry name" value="BCTRLSENSOR"/>
</dbReference>
<dbReference type="InterPro" id="IPR000014">
    <property type="entry name" value="PAS"/>
</dbReference>
<keyword evidence="13" id="KW-1185">Reference proteome</keyword>
<evidence type="ECO:0000256" key="3">
    <source>
        <dbReference type="ARBA" id="ARBA00022553"/>
    </source>
</evidence>
<dbReference type="SUPFAM" id="SSF55874">
    <property type="entry name" value="ATPase domain of HSP90 chaperone/DNA topoisomerase II/histidine kinase"/>
    <property type="match status" value="1"/>
</dbReference>